<keyword evidence="2" id="KW-1185">Reference proteome</keyword>
<sequence length="100" mass="11764">MTNTPMNLREFLVHFRSKIPLSIEAPSKYRVDANSWVHRFYMFNRMRYNVIINFHLKHNYIMGDVTAEEVGKAAIARHYDGETDADDHFAEAVIKVYNTL</sequence>
<dbReference type="EMBL" id="LUEZ02000083">
    <property type="protein sequence ID" value="RDB19160.1"/>
    <property type="molecule type" value="Genomic_DNA"/>
</dbReference>
<evidence type="ECO:0000313" key="1">
    <source>
        <dbReference type="EMBL" id="RDB19160.1"/>
    </source>
</evidence>
<dbReference type="Proteomes" id="UP000076154">
    <property type="component" value="Unassembled WGS sequence"/>
</dbReference>
<protein>
    <submittedName>
        <fullName evidence="1">Uncharacterized protein</fullName>
    </submittedName>
</protein>
<organism evidence="1 2">
    <name type="scientific">Hypsizygus marmoreus</name>
    <name type="common">White beech mushroom</name>
    <name type="synonym">Agaricus marmoreus</name>
    <dbReference type="NCBI Taxonomy" id="39966"/>
    <lineage>
        <taxon>Eukaryota</taxon>
        <taxon>Fungi</taxon>
        <taxon>Dikarya</taxon>
        <taxon>Basidiomycota</taxon>
        <taxon>Agaricomycotina</taxon>
        <taxon>Agaricomycetes</taxon>
        <taxon>Agaricomycetidae</taxon>
        <taxon>Agaricales</taxon>
        <taxon>Tricholomatineae</taxon>
        <taxon>Lyophyllaceae</taxon>
        <taxon>Hypsizygus</taxon>
    </lineage>
</organism>
<gene>
    <name evidence="1" type="ORF">Hypma_014204</name>
</gene>
<evidence type="ECO:0000313" key="2">
    <source>
        <dbReference type="Proteomes" id="UP000076154"/>
    </source>
</evidence>
<comment type="caution">
    <text evidence="1">The sequence shown here is derived from an EMBL/GenBank/DDBJ whole genome shotgun (WGS) entry which is preliminary data.</text>
</comment>
<proteinExistence type="predicted"/>
<dbReference type="AlphaFoldDB" id="A0A369JD70"/>
<accession>A0A369JD70</accession>
<name>A0A369JD70_HYPMA</name>
<dbReference type="InParanoid" id="A0A369JD70"/>
<reference evidence="1" key="1">
    <citation type="submission" date="2018-04" db="EMBL/GenBank/DDBJ databases">
        <title>Whole genome sequencing of Hypsizygus marmoreus.</title>
        <authorList>
            <person name="Choi I.-G."/>
            <person name="Min B."/>
            <person name="Kim J.-G."/>
            <person name="Kim S."/>
            <person name="Oh Y.-L."/>
            <person name="Kong W.-S."/>
            <person name="Park H."/>
            <person name="Jeong J."/>
            <person name="Song E.-S."/>
        </authorList>
    </citation>
    <scope>NUCLEOTIDE SEQUENCE [LARGE SCALE GENOMIC DNA]</scope>
    <source>
        <strain evidence="1">51987-8</strain>
    </source>
</reference>